<dbReference type="EMBL" id="JACHIB010000003">
    <property type="protein sequence ID" value="MBB6082644.1"/>
    <property type="molecule type" value="Genomic_DNA"/>
</dbReference>
<evidence type="ECO:0000313" key="4">
    <source>
        <dbReference type="Proteomes" id="UP000541136"/>
    </source>
</evidence>
<reference evidence="3 4" key="1">
    <citation type="submission" date="2020-08" db="EMBL/GenBank/DDBJ databases">
        <title>Genomic Encyclopedia of Type Strains, Phase IV (KMG-IV): sequencing the most valuable type-strain genomes for metagenomic binning, comparative biology and taxonomic classification.</title>
        <authorList>
            <person name="Goeker M."/>
        </authorList>
    </citation>
    <scope>NUCLEOTIDE SEQUENCE [LARGE SCALE GENOMIC DNA]</scope>
    <source>
        <strain evidence="3 4">DSM 12141</strain>
    </source>
</reference>
<dbReference type="InterPro" id="IPR036411">
    <property type="entry name" value="TorD-like_sf"/>
</dbReference>
<name>A0A7W9TKZ9_CASDE</name>
<dbReference type="PANTHER" id="PTHR43680">
    <property type="entry name" value="NITRATE REDUCTASE MOLYBDENUM COFACTOR ASSEMBLY CHAPERONE"/>
    <property type="match status" value="1"/>
</dbReference>
<dbReference type="InterPro" id="IPR020945">
    <property type="entry name" value="DMSO/NO3_reduct_chaperone"/>
</dbReference>
<dbReference type="Gene3D" id="1.10.3480.10">
    <property type="entry name" value="TorD-like"/>
    <property type="match status" value="1"/>
</dbReference>
<dbReference type="InterPro" id="IPR003765">
    <property type="entry name" value="NO3_reductase_chaperone_NarJ"/>
</dbReference>
<comment type="caution">
    <text evidence="3">The sequence shown here is derived from an EMBL/GenBank/DDBJ whole genome shotgun (WGS) entry which is preliminary data.</text>
</comment>
<accession>A0A7W9TKZ9</accession>
<dbReference type="AlphaFoldDB" id="A0A7W9TKZ9"/>
<sequence length="232" mass="25528">MDTLTTFRPAPVYSVLSVLLGYPEREWLDALPELSAVLPPAVRARLAPLFDFLGQDADLIDLQEQYVATFDRRAAHSLHLFEHVHGESRDRGQAMVDLRNEYLKHGLEPATTELPDYVPLFLEFLGQIPAEAAEDLLGDAIHVLARLGDKLAQADSPYACLFAQLRTMTDVQPEVLPDPPEGDMEETLITFGPEADGTEPLLMRRAGRGDGAQPLVFHPPRSRQAGPAGGQV</sequence>
<dbReference type="Proteomes" id="UP000541136">
    <property type="component" value="Unassembled WGS sequence"/>
</dbReference>
<dbReference type="Pfam" id="PF02613">
    <property type="entry name" value="Nitrate_red_del"/>
    <property type="match status" value="1"/>
</dbReference>
<dbReference type="GO" id="GO:0051131">
    <property type="term" value="P:chaperone-mediated protein complex assembly"/>
    <property type="evidence" value="ECO:0007669"/>
    <property type="project" value="InterPro"/>
</dbReference>
<protein>
    <submittedName>
        <fullName evidence="3">Nitrate reductase delta subunit</fullName>
    </submittedName>
</protein>
<dbReference type="GO" id="GO:0016530">
    <property type="term" value="F:metallochaperone activity"/>
    <property type="evidence" value="ECO:0007669"/>
    <property type="project" value="TreeGrafter"/>
</dbReference>
<dbReference type="GO" id="GO:0051082">
    <property type="term" value="F:unfolded protein binding"/>
    <property type="evidence" value="ECO:0007669"/>
    <property type="project" value="InterPro"/>
</dbReference>
<evidence type="ECO:0000256" key="1">
    <source>
        <dbReference type="ARBA" id="ARBA00023063"/>
    </source>
</evidence>
<evidence type="ECO:0000256" key="2">
    <source>
        <dbReference type="SAM" id="MobiDB-lite"/>
    </source>
</evidence>
<dbReference type="SUPFAM" id="SSF89155">
    <property type="entry name" value="TorD-like"/>
    <property type="match status" value="1"/>
</dbReference>
<dbReference type="NCBIfam" id="TIGR00684">
    <property type="entry name" value="narJ"/>
    <property type="match status" value="1"/>
</dbReference>
<gene>
    <name evidence="3" type="ORF">HNR28_000669</name>
</gene>
<organism evidence="3 4">
    <name type="scientific">Castellaniella defragrans</name>
    <name type="common">Alcaligenes defragrans</name>
    <dbReference type="NCBI Taxonomy" id="75697"/>
    <lineage>
        <taxon>Bacteria</taxon>
        <taxon>Pseudomonadati</taxon>
        <taxon>Pseudomonadota</taxon>
        <taxon>Betaproteobacteria</taxon>
        <taxon>Burkholderiales</taxon>
        <taxon>Alcaligenaceae</taxon>
        <taxon>Castellaniella</taxon>
    </lineage>
</organism>
<dbReference type="PANTHER" id="PTHR43680:SF2">
    <property type="entry name" value="NITRATE REDUCTASE MOLYBDENUM COFACTOR ASSEMBLY CHAPERONE NARJ"/>
    <property type="match status" value="1"/>
</dbReference>
<keyword evidence="1" id="KW-0534">Nitrate assimilation</keyword>
<dbReference type="GO" id="GO:0042128">
    <property type="term" value="P:nitrate assimilation"/>
    <property type="evidence" value="ECO:0007669"/>
    <property type="project" value="UniProtKB-KW"/>
</dbReference>
<proteinExistence type="predicted"/>
<feature type="region of interest" description="Disordered" evidence="2">
    <location>
        <begin position="194"/>
        <end position="232"/>
    </location>
</feature>
<dbReference type="RefSeq" id="WP_043684328.1">
    <property type="nucleotide sequence ID" value="NZ_JACHIB010000003.1"/>
</dbReference>
<evidence type="ECO:0000313" key="3">
    <source>
        <dbReference type="EMBL" id="MBB6082644.1"/>
    </source>
</evidence>